<protein>
    <submittedName>
        <fullName evidence="2">HD domain-containing protein</fullName>
    </submittedName>
</protein>
<dbReference type="Pfam" id="PF01966">
    <property type="entry name" value="HD"/>
    <property type="match status" value="1"/>
</dbReference>
<reference evidence="3" key="1">
    <citation type="journal article" date="2019" name="Int. J. Syst. Evol. Microbiol.">
        <title>The Global Catalogue of Microorganisms (GCM) 10K type strain sequencing project: providing services to taxonomists for standard genome sequencing and annotation.</title>
        <authorList>
            <consortium name="The Broad Institute Genomics Platform"/>
            <consortium name="The Broad Institute Genome Sequencing Center for Infectious Disease"/>
            <person name="Wu L."/>
            <person name="Ma J."/>
        </authorList>
    </citation>
    <scope>NUCLEOTIDE SEQUENCE [LARGE SCALE GENOMIC DNA]</scope>
    <source>
        <strain evidence="3">TISTR 932</strain>
    </source>
</reference>
<dbReference type="InterPro" id="IPR003607">
    <property type="entry name" value="HD/PDEase_dom"/>
</dbReference>
<dbReference type="Gene3D" id="1.10.472.50">
    <property type="entry name" value="HD-domain/PDEase-like"/>
    <property type="match status" value="1"/>
</dbReference>
<comment type="caution">
    <text evidence="2">The sequence shown here is derived from an EMBL/GenBank/DDBJ whole genome shotgun (WGS) entry which is preliminary data.</text>
</comment>
<evidence type="ECO:0000259" key="1">
    <source>
        <dbReference type="PROSITE" id="PS51831"/>
    </source>
</evidence>
<sequence length="211" mass="24226">MDAFDKVREYSQVHLAGDLTGHDYNHAKRVLYWVETIIQADDYHVDELVAKSAALLHDTIDDKVVMDTKKARVDLEKFLLETVNENQASAIMAIVDRMSYSANIEQKQTLSIEGQIVQDADRIDALGAQGILRTAYYGGRNGHPIYDATLLPQTFESKTDYRKGTTVINHFYEKLLLLPDLMNTETGKREGKRRKRFMEIFLDEFYNETSL</sequence>
<feature type="domain" description="HD" evidence="1">
    <location>
        <begin position="23"/>
        <end position="126"/>
    </location>
</feature>
<dbReference type="CDD" id="cd00077">
    <property type="entry name" value="HDc"/>
    <property type="match status" value="1"/>
</dbReference>
<dbReference type="EMBL" id="JBHUMO010000046">
    <property type="protein sequence ID" value="MFD2729414.1"/>
    <property type="molecule type" value="Genomic_DNA"/>
</dbReference>
<name>A0ABW5TKI3_9ENTE</name>
<dbReference type="InterPro" id="IPR006674">
    <property type="entry name" value="HD_domain"/>
</dbReference>
<evidence type="ECO:0000313" key="3">
    <source>
        <dbReference type="Proteomes" id="UP001597427"/>
    </source>
</evidence>
<dbReference type="PANTHER" id="PTHR33594">
    <property type="entry name" value="SUPERFAMILY HYDROLASE, PUTATIVE (AFU_ORTHOLOGUE AFUA_1G03035)-RELATED"/>
    <property type="match status" value="1"/>
</dbReference>
<dbReference type="SUPFAM" id="SSF109604">
    <property type="entry name" value="HD-domain/PDEase-like"/>
    <property type="match status" value="1"/>
</dbReference>
<proteinExistence type="predicted"/>
<organism evidence="2 3">
    <name type="scientific">Enterococcus camelliae</name>
    <dbReference type="NCBI Taxonomy" id="453959"/>
    <lineage>
        <taxon>Bacteria</taxon>
        <taxon>Bacillati</taxon>
        <taxon>Bacillota</taxon>
        <taxon>Bacilli</taxon>
        <taxon>Lactobacillales</taxon>
        <taxon>Enterococcaceae</taxon>
        <taxon>Enterococcus</taxon>
    </lineage>
</organism>
<dbReference type="PANTHER" id="PTHR33594:SF1">
    <property type="entry name" value="HD_PDEASE DOMAIN-CONTAINING PROTEIN"/>
    <property type="match status" value="1"/>
</dbReference>
<accession>A0ABW5TKI3</accession>
<dbReference type="PROSITE" id="PS51831">
    <property type="entry name" value="HD"/>
    <property type="match status" value="1"/>
</dbReference>
<evidence type="ECO:0000313" key="2">
    <source>
        <dbReference type="EMBL" id="MFD2729414.1"/>
    </source>
</evidence>
<dbReference type="RefSeq" id="WP_379981750.1">
    <property type="nucleotide sequence ID" value="NZ_JBHUMO010000046.1"/>
</dbReference>
<keyword evidence="3" id="KW-1185">Reference proteome</keyword>
<dbReference type="Proteomes" id="UP001597427">
    <property type="component" value="Unassembled WGS sequence"/>
</dbReference>
<gene>
    <name evidence="2" type="ORF">ACFSR0_08245</name>
</gene>
<dbReference type="SMART" id="SM00471">
    <property type="entry name" value="HDc"/>
    <property type="match status" value="1"/>
</dbReference>
<dbReference type="Gene3D" id="1.20.58.1910">
    <property type="match status" value="1"/>
</dbReference>